<evidence type="ECO:0000313" key="3">
    <source>
        <dbReference type="RefSeq" id="XP_010445604.1"/>
    </source>
</evidence>
<protein>
    <submittedName>
        <fullName evidence="3">Uncharacterized protein LOC104728303</fullName>
    </submittedName>
</protein>
<organism evidence="2 3">
    <name type="scientific">Camelina sativa</name>
    <name type="common">False flax</name>
    <name type="synonym">Myagrum sativum</name>
    <dbReference type="NCBI Taxonomy" id="90675"/>
    <lineage>
        <taxon>Eukaryota</taxon>
        <taxon>Viridiplantae</taxon>
        <taxon>Streptophyta</taxon>
        <taxon>Embryophyta</taxon>
        <taxon>Tracheophyta</taxon>
        <taxon>Spermatophyta</taxon>
        <taxon>Magnoliopsida</taxon>
        <taxon>eudicotyledons</taxon>
        <taxon>Gunneridae</taxon>
        <taxon>Pentapetalae</taxon>
        <taxon>rosids</taxon>
        <taxon>malvids</taxon>
        <taxon>Brassicales</taxon>
        <taxon>Brassicaceae</taxon>
        <taxon>Camelineae</taxon>
        <taxon>Camelina</taxon>
    </lineage>
</organism>
<sequence length="161" mass="19026">MRRCMGGYIVHRNSGLRWGREAYGASFVQETPKKIQVLKLNIKKVQDQQRSNADKRRRDLAFQVVDRVYLKMAMLRGSNSSFTETKLRPRYMGQFRVIEGVEPVAYRLELSDVMRAFHKVFHVSMLRKCLCEDDQLLDKILKNLQLEARPVRVLERRVKEL</sequence>
<dbReference type="PANTHER" id="PTHR46148:SF54">
    <property type="entry name" value="RETROTRANSPOSON-LIKE PROTEIN"/>
    <property type="match status" value="1"/>
</dbReference>
<dbReference type="Pfam" id="PF24626">
    <property type="entry name" value="SH3_Tf2-1"/>
    <property type="match status" value="1"/>
</dbReference>
<reference evidence="3" key="2">
    <citation type="submission" date="2025-08" db="UniProtKB">
        <authorList>
            <consortium name="RefSeq"/>
        </authorList>
    </citation>
    <scope>IDENTIFICATION</scope>
    <source>
        <tissue evidence="3">Leaf</tissue>
    </source>
</reference>
<dbReference type="PANTHER" id="PTHR46148">
    <property type="entry name" value="CHROMO DOMAIN-CONTAINING PROTEIN"/>
    <property type="match status" value="1"/>
</dbReference>
<reference evidence="2" key="1">
    <citation type="journal article" date="2014" name="Nat. Commun.">
        <title>The emerging biofuel crop Camelina sativa retains a highly undifferentiated hexaploid genome structure.</title>
        <authorList>
            <person name="Kagale S."/>
            <person name="Koh C."/>
            <person name="Nixon J."/>
            <person name="Bollina V."/>
            <person name="Clarke W.E."/>
            <person name="Tuteja R."/>
            <person name="Spillane C."/>
            <person name="Robinson S.J."/>
            <person name="Links M.G."/>
            <person name="Clarke C."/>
            <person name="Higgins E.E."/>
            <person name="Huebert T."/>
            <person name="Sharpe A.G."/>
            <person name="Parkin I.A."/>
        </authorList>
    </citation>
    <scope>NUCLEOTIDE SEQUENCE [LARGE SCALE GENOMIC DNA]</scope>
    <source>
        <strain evidence="2">cv. DH55</strain>
    </source>
</reference>
<name>A0ABM0USL3_CAMSA</name>
<feature type="domain" description="Tf2-1-like SH3-like" evidence="1">
    <location>
        <begin position="66"/>
        <end position="129"/>
    </location>
</feature>
<dbReference type="InterPro" id="IPR056924">
    <property type="entry name" value="SH3_Tf2-1"/>
</dbReference>
<gene>
    <name evidence="3" type="primary">LOC104728303</name>
</gene>
<dbReference type="RefSeq" id="XP_010445604.1">
    <property type="nucleotide sequence ID" value="XM_010447302.1"/>
</dbReference>
<keyword evidence="2" id="KW-1185">Reference proteome</keyword>
<accession>A0ABM0USL3</accession>
<evidence type="ECO:0000313" key="2">
    <source>
        <dbReference type="Proteomes" id="UP000694864"/>
    </source>
</evidence>
<evidence type="ECO:0000259" key="1">
    <source>
        <dbReference type="Pfam" id="PF24626"/>
    </source>
</evidence>
<dbReference type="Proteomes" id="UP000694864">
    <property type="component" value="Chromosome 11"/>
</dbReference>
<proteinExistence type="predicted"/>
<dbReference type="GeneID" id="104728303"/>